<reference evidence="7 8" key="1">
    <citation type="journal article" date="2020" name="bioRxiv">
        <title>Whole genome comparisons of ergot fungi reveals the divergence and evolution of species within the genus Claviceps are the result of varying mechanisms driving genome evolution and host range expansion.</title>
        <authorList>
            <person name="Wyka S.A."/>
            <person name="Mondo S.J."/>
            <person name="Liu M."/>
            <person name="Dettman J."/>
            <person name="Nalam V."/>
            <person name="Broders K.D."/>
        </authorList>
    </citation>
    <scope>NUCLEOTIDE SEQUENCE [LARGE SCALE GENOMIC DNA]</scope>
    <source>
        <strain evidence="7 8">CCC 1485</strain>
    </source>
</reference>
<comment type="similarity">
    <text evidence="1">Belongs to the protein-tyrosine phosphatase family. Non-receptor class dual specificity subfamily.</text>
</comment>
<evidence type="ECO:0000256" key="2">
    <source>
        <dbReference type="ARBA" id="ARBA00013064"/>
    </source>
</evidence>
<dbReference type="EC" id="3.1.3.48" evidence="2"/>
<dbReference type="InterPro" id="IPR000387">
    <property type="entry name" value="Tyr_Pase_dom"/>
</dbReference>
<gene>
    <name evidence="7" type="ORF">E4U60_002008</name>
</gene>
<dbReference type="InterPro" id="IPR029021">
    <property type="entry name" value="Prot-tyrosine_phosphatase-like"/>
</dbReference>
<dbReference type="Gene3D" id="3.90.190.10">
    <property type="entry name" value="Protein tyrosine phosphatase superfamily"/>
    <property type="match status" value="1"/>
</dbReference>
<feature type="region of interest" description="Disordered" evidence="5">
    <location>
        <begin position="92"/>
        <end position="117"/>
    </location>
</feature>
<dbReference type="SMART" id="SM00195">
    <property type="entry name" value="DSPc"/>
    <property type="match status" value="1"/>
</dbReference>
<evidence type="ECO:0000259" key="6">
    <source>
        <dbReference type="PROSITE" id="PS50056"/>
    </source>
</evidence>
<evidence type="ECO:0000256" key="4">
    <source>
        <dbReference type="ARBA" id="ARBA00022912"/>
    </source>
</evidence>
<evidence type="ECO:0000256" key="5">
    <source>
        <dbReference type="SAM" id="MobiDB-lite"/>
    </source>
</evidence>
<feature type="region of interest" description="Disordered" evidence="5">
    <location>
        <begin position="164"/>
        <end position="200"/>
    </location>
</feature>
<evidence type="ECO:0000256" key="1">
    <source>
        <dbReference type="ARBA" id="ARBA00008601"/>
    </source>
</evidence>
<dbReference type="SUPFAM" id="SSF52799">
    <property type="entry name" value="(Phosphotyrosine protein) phosphatases II"/>
    <property type="match status" value="1"/>
</dbReference>
<dbReference type="Proteomes" id="UP000706124">
    <property type="component" value="Unassembled WGS sequence"/>
</dbReference>
<dbReference type="AlphaFoldDB" id="A0A9P7SHG3"/>
<dbReference type="PANTHER" id="PTHR45848:SF4">
    <property type="entry name" value="DUAL SPECIFICITY PROTEIN PHOSPHATASE 12"/>
    <property type="match status" value="1"/>
</dbReference>
<dbReference type="OrthoDB" id="2017893at2759"/>
<proteinExistence type="inferred from homology"/>
<dbReference type="GO" id="GO:0008138">
    <property type="term" value="F:protein tyrosine/serine/threonine phosphatase activity"/>
    <property type="evidence" value="ECO:0007669"/>
    <property type="project" value="TreeGrafter"/>
</dbReference>
<keyword evidence="8" id="KW-1185">Reference proteome</keyword>
<protein>
    <recommendedName>
        <fullName evidence="2">protein-tyrosine-phosphatase</fullName>
        <ecNumber evidence="2">3.1.3.48</ecNumber>
    </recommendedName>
</protein>
<sequence length="460" mass="49593">MALSRVDGQDNLYVGGIWALRRSDILAQKHITHVLSVVGFSPDSLKNFKDEPWSLYGKQFRHELIDLDDVDEANLLVELPSAVRFIHQGLQVSSTSPSTGDNVDVAASTTSNGPTTSQDEAAGGVFVHCAAGKSRSVSVIIAYLLWRYPRRFDPDLVPASAAAYGNPGGESSSRAVLAASANSDAETPKDQRRSRKQTAQGAVEAALALVRQTRPMAEPNDGFMEQLALWWEMGCPADIDSDNDNNNSLEKHPLYQRWVYKREVEEHIAVGQAPSRLRFEDEDPSAVAVRRAEASHRNDSDADTTEITLRCKKCRRTLATAPFINQHVASTSSKSLAPGQPCPHYFVEPLSWMRGELEKGLVNGRLSCPNERCGAAVGRYDWKGIRCACGGWVTPGLSLQRARVDEEVRRKPGMSGSGPGCETGAGMGTGSGTRAGAGMGAGEAAKYGIRMPPGSGAGRL</sequence>
<evidence type="ECO:0000256" key="3">
    <source>
        <dbReference type="ARBA" id="ARBA00022801"/>
    </source>
</evidence>
<feature type="domain" description="Tyrosine specific protein phosphatases" evidence="6">
    <location>
        <begin position="97"/>
        <end position="153"/>
    </location>
</feature>
<dbReference type="PROSITE" id="PS50056">
    <property type="entry name" value="TYR_PHOSPHATASE_2"/>
    <property type="match status" value="1"/>
</dbReference>
<feature type="compositionally biased region" description="Polar residues" evidence="5">
    <location>
        <begin position="169"/>
        <end position="185"/>
    </location>
</feature>
<comment type="caution">
    <text evidence="7">The sequence shown here is derived from an EMBL/GenBank/DDBJ whole genome shotgun (WGS) entry which is preliminary data.</text>
</comment>
<dbReference type="PANTHER" id="PTHR45848">
    <property type="entry name" value="DUAL SPECIFICITY PROTEIN PHOSPHATASE 12 FAMILY MEMBER"/>
    <property type="match status" value="1"/>
</dbReference>
<dbReference type="EMBL" id="SRPO01000189">
    <property type="protein sequence ID" value="KAG5937262.1"/>
    <property type="molecule type" value="Genomic_DNA"/>
</dbReference>
<dbReference type="GO" id="GO:0004725">
    <property type="term" value="F:protein tyrosine phosphatase activity"/>
    <property type="evidence" value="ECO:0007669"/>
    <property type="project" value="UniProtKB-EC"/>
</dbReference>
<evidence type="ECO:0000313" key="8">
    <source>
        <dbReference type="Proteomes" id="UP000706124"/>
    </source>
</evidence>
<evidence type="ECO:0000313" key="7">
    <source>
        <dbReference type="EMBL" id="KAG5937262.1"/>
    </source>
</evidence>
<keyword evidence="4" id="KW-0904">Protein phosphatase</keyword>
<name>A0A9P7SHG3_9HYPO</name>
<organism evidence="7 8">
    <name type="scientific">Claviceps pazoutovae</name>
    <dbReference type="NCBI Taxonomy" id="1649127"/>
    <lineage>
        <taxon>Eukaryota</taxon>
        <taxon>Fungi</taxon>
        <taxon>Dikarya</taxon>
        <taxon>Ascomycota</taxon>
        <taxon>Pezizomycotina</taxon>
        <taxon>Sordariomycetes</taxon>
        <taxon>Hypocreomycetidae</taxon>
        <taxon>Hypocreales</taxon>
        <taxon>Clavicipitaceae</taxon>
        <taxon>Claviceps</taxon>
    </lineage>
</organism>
<feature type="region of interest" description="Disordered" evidence="5">
    <location>
        <begin position="408"/>
        <end position="439"/>
    </location>
</feature>
<dbReference type="GO" id="GO:0005634">
    <property type="term" value="C:nucleus"/>
    <property type="evidence" value="ECO:0007669"/>
    <property type="project" value="TreeGrafter"/>
</dbReference>
<keyword evidence="3" id="KW-0378">Hydrolase</keyword>
<accession>A0A9P7SHG3</accession>
<dbReference type="InterPro" id="IPR020422">
    <property type="entry name" value="TYR_PHOSPHATASE_DUAL_dom"/>
</dbReference>
<feature type="compositionally biased region" description="Gly residues" evidence="5">
    <location>
        <begin position="415"/>
        <end position="439"/>
    </location>
</feature>